<evidence type="ECO:0000256" key="8">
    <source>
        <dbReference type="PROSITE-ProRule" id="PRU00175"/>
    </source>
</evidence>
<keyword evidence="3" id="KW-0479">Metal-binding</keyword>
<dbReference type="PANTHER" id="PTHR13063">
    <property type="entry name" value="ENOS INTERACTING PROTEIN"/>
    <property type="match status" value="1"/>
</dbReference>
<keyword evidence="4 8" id="KW-0863">Zinc-finger</keyword>
<evidence type="ECO:0000256" key="6">
    <source>
        <dbReference type="ARBA" id="ARBA00023242"/>
    </source>
</evidence>
<feature type="coiled-coil region" evidence="9">
    <location>
        <begin position="64"/>
        <end position="104"/>
    </location>
</feature>
<name>A0A420ITJ9_9PEZI</name>
<keyword evidence="6 7" id="KW-0539">Nucleus</keyword>
<comment type="caution">
    <text evidence="11">The sequence shown here is derived from an EMBL/GenBank/DDBJ whole genome shotgun (WGS) entry which is preliminary data.</text>
</comment>
<dbReference type="PROSITE" id="PS00518">
    <property type="entry name" value="ZF_RING_1"/>
    <property type="match status" value="1"/>
</dbReference>
<dbReference type="PANTHER" id="PTHR13063:SF10">
    <property type="entry name" value="NITRIC OXIDE SYNTHASE-INTERACTING PROTEIN"/>
    <property type="match status" value="1"/>
</dbReference>
<dbReference type="PROSITE" id="PS50089">
    <property type="entry name" value="ZF_RING_2"/>
    <property type="match status" value="1"/>
</dbReference>
<evidence type="ECO:0000256" key="2">
    <source>
        <dbReference type="ARBA" id="ARBA00008126"/>
    </source>
</evidence>
<proteinExistence type="inferred from homology"/>
<evidence type="ECO:0000256" key="9">
    <source>
        <dbReference type="SAM" id="Coils"/>
    </source>
</evidence>
<feature type="domain" description="RING-type" evidence="10">
    <location>
        <begin position="216"/>
        <end position="272"/>
    </location>
</feature>
<dbReference type="PIRSF" id="PIRSF023577">
    <property type="entry name" value="ENOS_interacting"/>
    <property type="match status" value="1"/>
</dbReference>
<reference evidence="11 12" key="1">
    <citation type="journal article" date="2018" name="BMC Genomics">
        <title>Comparative genome analyses reveal sequence features reflecting distinct modes of host-adaptation between dicot and monocot powdery mildew.</title>
        <authorList>
            <person name="Wu Y."/>
            <person name="Ma X."/>
            <person name="Pan Z."/>
            <person name="Kale S.D."/>
            <person name="Song Y."/>
            <person name="King H."/>
            <person name="Zhang Q."/>
            <person name="Presley C."/>
            <person name="Deng X."/>
            <person name="Wei C.I."/>
            <person name="Xiao S."/>
        </authorList>
    </citation>
    <scope>NUCLEOTIDE SEQUENCE [LARGE SCALE GENOMIC DNA]</scope>
    <source>
        <strain evidence="11">UMSG1</strain>
    </source>
</reference>
<dbReference type="Pfam" id="PF15906">
    <property type="entry name" value="zf-NOSIP"/>
    <property type="match status" value="1"/>
</dbReference>
<evidence type="ECO:0000313" key="12">
    <source>
        <dbReference type="Proteomes" id="UP000285326"/>
    </source>
</evidence>
<dbReference type="AlphaFoldDB" id="A0A420ITJ9"/>
<dbReference type="InterPro" id="IPR013083">
    <property type="entry name" value="Znf_RING/FYVE/PHD"/>
</dbReference>
<evidence type="ECO:0000256" key="1">
    <source>
        <dbReference type="ARBA" id="ARBA00004123"/>
    </source>
</evidence>
<keyword evidence="9" id="KW-0175">Coiled coil</keyword>
<dbReference type="Pfam" id="PF13445">
    <property type="entry name" value="zf-RING_UBOX"/>
    <property type="match status" value="1"/>
</dbReference>
<sequence>MSHSKRNTSRAVFTSYERTLAKAAWGTNSARLSRDSFLPFASCKLCLLAARNPVSCSHGDIFCKECALENILSQKREIKRLEKIREREQKEAEEEKNREEAEVNLRYALEFDRAQIGSGSKLSTVANVTGENILVDKCNDKEHAPKTTLASFWAPSITPSSNTKNKLHSIAKSAKLFPICPASFMDKPHIYSLHDLIDVTFTEETDETSGCKQFICPSCKKVLTNTSKAILTRICGHVLCKNCMSRLTTGPESCSTNASRFDSNTINCFVCDTNSSSIEEKTKNKHKSKNNTGLVEIRCEGTGFASGGVSIVEKAGVAFQC</sequence>
<dbReference type="InterPro" id="IPR031790">
    <property type="entry name" value="Znf-NOSIP"/>
</dbReference>
<evidence type="ECO:0000256" key="3">
    <source>
        <dbReference type="ARBA" id="ARBA00022723"/>
    </source>
</evidence>
<evidence type="ECO:0000259" key="10">
    <source>
        <dbReference type="PROSITE" id="PS50089"/>
    </source>
</evidence>
<dbReference type="Proteomes" id="UP000285326">
    <property type="component" value="Unassembled WGS sequence"/>
</dbReference>
<evidence type="ECO:0000256" key="4">
    <source>
        <dbReference type="ARBA" id="ARBA00022771"/>
    </source>
</evidence>
<comment type="subcellular location">
    <subcellularLocation>
        <location evidence="1 7">Nucleus</location>
    </subcellularLocation>
</comment>
<evidence type="ECO:0000256" key="7">
    <source>
        <dbReference type="PIRNR" id="PIRNR023577"/>
    </source>
</evidence>
<dbReference type="InterPro" id="IPR001841">
    <property type="entry name" value="Znf_RING"/>
</dbReference>
<protein>
    <submittedName>
        <fullName evidence="11">E3 ubiquitin-protein ligase CSU1</fullName>
    </submittedName>
</protein>
<dbReference type="EMBL" id="MCBS01021594">
    <property type="protein sequence ID" value="RKF77879.1"/>
    <property type="molecule type" value="Genomic_DNA"/>
</dbReference>
<dbReference type="Gene3D" id="3.30.40.10">
    <property type="entry name" value="Zinc/RING finger domain, C3HC4 (zinc finger)"/>
    <property type="match status" value="2"/>
</dbReference>
<dbReference type="GO" id="GO:0005634">
    <property type="term" value="C:nucleus"/>
    <property type="evidence" value="ECO:0007669"/>
    <property type="project" value="UniProtKB-SubCell"/>
</dbReference>
<dbReference type="InterPro" id="IPR027370">
    <property type="entry name" value="Znf-RING_euk"/>
</dbReference>
<dbReference type="GO" id="GO:0008270">
    <property type="term" value="F:zinc ion binding"/>
    <property type="evidence" value="ECO:0007669"/>
    <property type="project" value="UniProtKB-KW"/>
</dbReference>
<gene>
    <name evidence="11" type="ORF">GcM1_215001</name>
</gene>
<accession>A0A420ITJ9</accession>
<comment type="similarity">
    <text evidence="2 7">Belongs to the NOSIP family.</text>
</comment>
<dbReference type="InterPro" id="IPR016818">
    <property type="entry name" value="NOSIP"/>
</dbReference>
<evidence type="ECO:0000313" key="11">
    <source>
        <dbReference type="EMBL" id="RKF77879.1"/>
    </source>
</evidence>
<evidence type="ECO:0000256" key="5">
    <source>
        <dbReference type="ARBA" id="ARBA00022833"/>
    </source>
</evidence>
<dbReference type="GO" id="GO:0061630">
    <property type="term" value="F:ubiquitin protein ligase activity"/>
    <property type="evidence" value="ECO:0007669"/>
    <property type="project" value="InterPro"/>
</dbReference>
<organism evidence="11 12">
    <name type="scientific">Golovinomyces cichoracearum</name>
    <dbReference type="NCBI Taxonomy" id="62708"/>
    <lineage>
        <taxon>Eukaryota</taxon>
        <taxon>Fungi</taxon>
        <taxon>Dikarya</taxon>
        <taxon>Ascomycota</taxon>
        <taxon>Pezizomycotina</taxon>
        <taxon>Leotiomycetes</taxon>
        <taxon>Erysiphales</taxon>
        <taxon>Erysiphaceae</taxon>
        <taxon>Golovinomyces</taxon>
    </lineage>
</organism>
<dbReference type="InterPro" id="IPR017907">
    <property type="entry name" value="Znf_RING_CS"/>
</dbReference>
<keyword evidence="5" id="KW-0862">Zinc</keyword>